<proteinExistence type="predicted"/>
<reference evidence="2" key="3">
    <citation type="submission" date="2025-09" db="UniProtKB">
        <authorList>
            <consortium name="Ensembl"/>
        </authorList>
    </citation>
    <scope>IDENTIFICATION</scope>
</reference>
<dbReference type="AlphaFoldDB" id="A0A803V8P6"/>
<name>A0A803V8P6_FICAL</name>
<feature type="region of interest" description="Disordered" evidence="1">
    <location>
        <begin position="65"/>
        <end position="113"/>
    </location>
</feature>
<dbReference type="Ensembl" id="ENSFALT00000043119.1">
    <property type="protein sequence ID" value="ENSFALP00000019102.1"/>
    <property type="gene ID" value="ENSFALG00000023743.1"/>
</dbReference>
<reference evidence="2 3" key="1">
    <citation type="journal article" date="2012" name="Nature">
        <title>The genomic landscape of species divergence in Ficedula flycatchers.</title>
        <authorList>
            <person name="Ellegren H."/>
            <person name="Smeds L."/>
            <person name="Burri R."/>
            <person name="Olason P.I."/>
            <person name="Backstrom N."/>
            <person name="Kawakami T."/>
            <person name="Kunstner A."/>
            <person name="Makinen H."/>
            <person name="Nadachowska-Brzyska K."/>
            <person name="Qvarnstrom A."/>
            <person name="Uebbing S."/>
            <person name="Wolf J.B."/>
        </authorList>
    </citation>
    <scope>NUCLEOTIDE SEQUENCE [LARGE SCALE GENOMIC DNA]</scope>
</reference>
<keyword evidence="3" id="KW-1185">Reference proteome</keyword>
<evidence type="ECO:0000313" key="3">
    <source>
        <dbReference type="Proteomes" id="UP000016665"/>
    </source>
</evidence>
<dbReference type="Proteomes" id="UP000016665">
    <property type="component" value="Chromosome 8"/>
</dbReference>
<evidence type="ECO:0000256" key="1">
    <source>
        <dbReference type="SAM" id="MobiDB-lite"/>
    </source>
</evidence>
<sequence length="167" mass="18249">MPFECTLWQVLLRRDVTTGGCMAIENVTLEQCHPGRVSPPAGASLKGCHPPGRCGAVENSPSEQCDWGRASPLSRRRQQRMKPENSVTPGGCHPPQGHGHRECTPRTVSPEQGITPVRWVGGSRERTPVRCTVNITPQIWVLRDVTALYCEHHPPNLGAPGCHSPVL</sequence>
<protein>
    <submittedName>
        <fullName evidence="2">Uncharacterized protein</fullName>
    </submittedName>
</protein>
<reference evidence="2" key="2">
    <citation type="submission" date="2025-08" db="UniProtKB">
        <authorList>
            <consortium name="Ensembl"/>
        </authorList>
    </citation>
    <scope>IDENTIFICATION</scope>
</reference>
<organism evidence="2 3">
    <name type="scientific">Ficedula albicollis</name>
    <name type="common">Collared flycatcher</name>
    <name type="synonym">Muscicapa albicollis</name>
    <dbReference type="NCBI Taxonomy" id="59894"/>
    <lineage>
        <taxon>Eukaryota</taxon>
        <taxon>Metazoa</taxon>
        <taxon>Chordata</taxon>
        <taxon>Craniata</taxon>
        <taxon>Vertebrata</taxon>
        <taxon>Euteleostomi</taxon>
        <taxon>Archelosauria</taxon>
        <taxon>Archosauria</taxon>
        <taxon>Dinosauria</taxon>
        <taxon>Saurischia</taxon>
        <taxon>Theropoda</taxon>
        <taxon>Coelurosauria</taxon>
        <taxon>Aves</taxon>
        <taxon>Neognathae</taxon>
        <taxon>Neoaves</taxon>
        <taxon>Telluraves</taxon>
        <taxon>Australaves</taxon>
        <taxon>Passeriformes</taxon>
        <taxon>Muscicapidae</taxon>
        <taxon>Ficedula</taxon>
    </lineage>
</organism>
<accession>A0A803V8P6</accession>
<evidence type="ECO:0000313" key="2">
    <source>
        <dbReference type="Ensembl" id="ENSFALP00000019102.1"/>
    </source>
</evidence>